<protein>
    <submittedName>
        <fullName evidence="1">Uncharacterized protein</fullName>
    </submittedName>
</protein>
<gene>
    <name evidence="1" type="ORF">ENP47_00905</name>
</gene>
<dbReference type="AlphaFoldDB" id="A0A7C1K479"/>
<dbReference type="EMBL" id="DSJL01000001">
    <property type="protein sequence ID" value="HEF64164.1"/>
    <property type="molecule type" value="Genomic_DNA"/>
</dbReference>
<reference evidence="1" key="1">
    <citation type="journal article" date="2020" name="mSystems">
        <title>Genome- and Community-Level Interaction Insights into Carbon Utilization and Element Cycling Functions of Hydrothermarchaeota in Hydrothermal Sediment.</title>
        <authorList>
            <person name="Zhou Z."/>
            <person name="Liu Y."/>
            <person name="Xu W."/>
            <person name="Pan J."/>
            <person name="Luo Z.H."/>
            <person name="Li M."/>
        </authorList>
    </citation>
    <scope>NUCLEOTIDE SEQUENCE [LARGE SCALE GENOMIC DNA]</scope>
    <source>
        <strain evidence="1">SpSt-222</strain>
    </source>
</reference>
<name>A0A7C1K479_THERO</name>
<comment type="caution">
    <text evidence="1">The sequence shown here is derived from an EMBL/GenBank/DDBJ whole genome shotgun (WGS) entry which is preliminary data.</text>
</comment>
<sequence>MATLADRLLQTLKKHRFQPVTLEGNGYVLEIRPYHGKLEAGFILWRMEAGQLVPVASGHTENRHLLTAEGFALQLPPDIEHTIASLLQRGR</sequence>
<organism evidence="1">
    <name type="scientific">Thermomicrobium roseum</name>
    <dbReference type="NCBI Taxonomy" id="500"/>
    <lineage>
        <taxon>Bacteria</taxon>
        <taxon>Pseudomonadati</taxon>
        <taxon>Thermomicrobiota</taxon>
        <taxon>Thermomicrobia</taxon>
        <taxon>Thermomicrobiales</taxon>
        <taxon>Thermomicrobiaceae</taxon>
        <taxon>Thermomicrobium</taxon>
    </lineage>
</organism>
<evidence type="ECO:0000313" key="1">
    <source>
        <dbReference type="EMBL" id="HEF64164.1"/>
    </source>
</evidence>
<accession>A0A7C1K479</accession>
<proteinExistence type="predicted"/>